<feature type="compositionally biased region" description="Basic and acidic residues" evidence="1">
    <location>
        <begin position="80"/>
        <end position="94"/>
    </location>
</feature>
<evidence type="ECO:0000313" key="4">
    <source>
        <dbReference type="Proteomes" id="UP001359308"/>
    </source>
</evidence>
<accession>A0ABZ2F106</accession>
<dbReference type="EMBL" id="CP104311">
    <property type="protein sequence ID" value="WWF00711.1"/>
    <property type="molecule type" value="Genomic_DNA"/>
</dbReference>
<dbReference type="RefSeq" id="WP_198321742.1">
    <property type="nucleotide sequence ID" value="NZ_CP104311.1"/>
</dbReference>
<dbReference type="Gene3D" id="1.20.120.20">
    <property type="entry name" value="Apolipoprotein"/>
    <property type="match status" value="1"/>
</dbReference>
<evidence type="ECO:0000256" key="1">
    <source>
        <dbReference type="SAM" id="MobiDB-lite"/>
    </source>
</evidence>
<feature type="signal peptide" evidence="2">
    <location>
        <begin position="1"/>
        <end position="25"/>
    </location>
</feature>
<name>A0ABZ2F106_METCP</name>
<protein>
    <submittedName>
        <fullName evidence="3">Uncharacterized protein</fullName>
    </submittedName>
</protein>
<proteinExistence type="predicted"/>
<reference evidence="3 4" key="1">
    <citation type="submission" date="2022-09" db="EMBL/GenBank/DDBJ databases">
        <authorList>
            <person name="Giprobiosintez L."/>
        </authorList>
    </citation>
    <scope>NUCLEOTIDE SEQUENCE [LARGE SCALE GENOMIC DNA]</scope>
    <source>
        <strain evidence="4">VKPM-B-12549 (GBS-15)</strain>
    </source>
</reference>
<keyword evidence="4" id="KW-1185">Reference proteome</keyword>
<feature type="compositionally biased region" description="Polar residues" evidence="1">
    <location>
        <begin position="96"/>
        <end position="109"/>
    </location>
</feature>
<feature type="region of interest" description="Disordered" evidence="1">
    <location>
        <begin position="80"/>
        <end position="109"/>
    </location>
</feature>
<keyword evidence="2" id="KW-0732">Signal</keyword>
<evidence type="ECO:0000313" key="3">
    <source>
        <dbReference type="EMBL" id="WWF00711.1"/>
    </source>
</evidence>
<dbReference type="Proteomes" id="UP001359308">
    <property type="component" value="Chromosome"/>
</dbReference>
<sequence>MKTPLRFACLALAILPLQPSFPAFGAAVPEESPSIENIGEKMKETARAIGNYSSQKGNQAADSLKYGFSELKSRTGEQWQRVEEAARNTSKEALDQTATQAKRLKSGSQDAWNHIQKGFSDAFSSFRRAWDKDRQEDGSNQ</sequence>
<evidence type="ECO:0000256" key="2">
    <source>
        <dbReference type="SAM" id="SignalP"/>
    </source>
</evidence>
<feature type="chain" id="PRO_5046685083" evidence="2">
    <location>
        <begin position="26"/>
        <end position="141"/>
    </location>
</feature>
<gene>
    <name evidence="3" type="ORF">N4J17_09470</name>
</gene>
<organism evidence="3 4">
    <name type="scientific">Methylococcus capsulatus</name>
    <dbReference type="NCBI Taxonomy" id="414"/>
    <lineage>
        <taxon>Bacteria</taxon>
        <taxon>Pseudomonadati</taxon>
        <taxon>Pseudomonadota</taxon>
        <taxon>Gammaproteobacteria</taxon>
        <taxon>Methylococcales</taxon>
        <taxon>Methylococcaceae</taxon>
        <taxon>Methylococcus</taxon>
    </lineage>
</organism>